<evidence type="ECO:0000313" key="2">
    <source>
        <dbReference type="EMBL" id="KFD66346.1"/>
    </source>
</evidence>
<sequence>MRSGFYILPETFSSKRFGRALRNAQTTLGCEAAQCSSISLFAICYPNDQQNKKSPLRDRLFSQLCEGNDEEFNLLLLYTEVRWLPRGLCLNRFYQLFQTVLQFFESADVELWNNLKKRRGDIAYLSDLYFKFNETNSQLQVDDLNLIKTKNVISAFVAKLLLFKQNLAHGEFYQFPNVGELKKTDSIPDNDVHVYFDNEYAAQGNA</sequence>
<dbReference type="EMBL" id="KL363218">
    <property type="protein sequence ID" value="KFD53265.1"/>
    <property type="molecule type" value="Genomic_DNA"/>
</dbReference>
<reference evidence="1 3" key="1">
    <citation type="journal article" date="2014" name="Nat. Genet.">
        <title>Genome and transcriptome of the porcine whipworm Trichuris suis.</title>
        <authorList>
            <person name="Jex A.R."/>
            <person name="Nejsum P."/>
            <person name="Schwarz E.M."/>
            <person name="Hu L."/>
            <person name="Young N.D."/>
            <person name="Hall R.S."/>
            <person name="Korhonen P.K."/>
            <person name="Liao S."/>
            <person name="Thamsborg S."/>
            <person name="Xia J."/>
            <person name="Xu P."/>
            <person name="Wang S."/>
            <person name="Scheerlinck J.P."/>
            <person name="Hofmann A."/>
            <person name="Sternberg P.W."/>
            <person name="Wang J."/>
            <person name="Gasser R.B."/>
        </authorList>
    </citation>
    <scope>NUCLEOTIDE SEQUENCE [LARGE SCALE GENOMIC DNA]</scope>
    <source>
        <strain evidence="2">DCEP-RM93F</strain>
        <strain evidence="1">DCEP-RM93M</strain>
    </source>
</reference>
<name>A0A085M7R9_9BILA</name>
<organism evidence="1 3">
    <name type="scientific">Trichuris suis</name>
    <name type="common">pig whipworm</name>
    <dbReference type="NCBI Taxonomy" id="68888"/>
    <lineage>
        <taxon>Eukaryota</taxon>
        <taxon>Metazoa</taxon>
        <taxon>Ecdysozoa</taxon>
        <taxon>Nematoda</taxon>
        <taxon>Enoplea</taxon>
        <taxon>Dorylaimia</taxon>
        <taxon>Trichinellida</taxon>
        <taxon>Trichuridae</taxon>
        <taxon>Trichuris</taxon>
    </lineage>
</organism>
<protein>
    <submittedName>
        <fullName evidence="1">Uncharacterized protein</fullName>
    </submittedName>
</protein>
<accession>A0A085M7R9</accession>
<dbReference type="Proteomes" id="UP000030758">
    <property type="component" value="Unassembled WGS sequence"/>
</dbReference>
<dbReference type="PANTHER" id="PTHR45913">
    <property type="entry name" value="EPM2A-INTERACTING PROTEIN 1"/>
    <property type="match status" value="1"/>
</dbReference>
<dbReference type="PANTHER" id="PTHR45913:SF22">
    <property type="entry name" value="SCAN BOX DOMAIN-CONTAINING PROTEIN"/>
    <property type="match status" value="1"/>
</dbReference>
<dbReference type="AlphaFoldDB" id="A0A085M7R9"/>
<dbReference type="Proteomes" id="UP000030764">
    <property type="component" value="Unassembled WGS sequence"/>
</dbReference>
<dbReference type="EMBL" id="KL367525">
    <property type="protein sequence ID" value="KFD66346.1"/>
    <property type="molecule type" value="Genomic_DNA"/>
</dbReference>
<evidence type="ECO:0000313" key="1">
    <source>
        <dbReference type="EMBL" id="KFD53265.1"/>
    </source>
</evidence>
<gene>
    <name evidence="1" type="ORF">M513_05746</name>
    <name evidence="2" type="ORF">M514_05746</name>
</gene>
<evidence type="ECO:0000313" key="3">
    <source>
        <dbReference type="Proteomes" id="UP000030764"/>
    </source>
</evidence>
<keyword evidence="3" id="KW-1185">Reference proteome</keyword>
<proteinExistence type="predicted"/>